<reference evidence="3" key="1">
    <citation type="journal article" date="2016" name="Ticks Tick Borne Dis.">
        <title>De novo assembly and annotation of the salivary gland transcriptome of Rhipicephalus appendiculatus male and female ticks during blood feeding.</title>
        <authorList>
            <person name="de Castro M.H."/>
            <person name="de Klerk D."/>
            <person name="Pienaar R."/>
            <person name="Latif A.A."/>
            <person name="Rees D.J."/>
            <person name="Mans B.J."/>
        </authorList>
    </citation>
    <scope>NUCLEOTIDE SEQUENCE</scope>
    <source>
        <tissue evidence="3">Salivary glands</tissue>
    </source>
</reference>
<feature type="region of interest" description="Disordered" evidence="2">
    <location>
        <begin position="355"/>
        <end position="387"/>
    </location>
</feature>
<evidence type="ECO:0000313" key="3">
    <source>
        <dbReference type="EMBL" id="JAP87988.1"/>
    </source>
</evidence>
<feature type="compositionally biased region" description="Low complexity" evidence="2">
    <location>
        <begin position="447"/>
        <end position="461"/>
    </location>
</feature>
<feature type="compositionally biased region" description="Polar residues" evidence="2">
    <location>
        <begin position="207"/>
        <end position="220"/>
    </location>
</feature>
<name>A0A131ZAJ8_RHIAP</name>
<feature type="non-terminal residue" evidence="3">
    <location>
        <position position="1"/>
    </location>
</feature>
<protein>
    <submittedName>
        <fullName evidence="3">Uncharacterized protein</fullName>
    </submittedName>
</protein>
<evidence type="ECO:0000256" key="1">
    <source>
        <dbReference type="SAM" id="Coils"/>
    </source>
</evidence>
<organism evidence="3">
    <name type="scientific">Rhipicephalus appendiculatus</name>
    <name type="common">Brown ear tick</name>
    <dbReference type="NCBI Taxonomy" id="34631"/>
    <lineage>
        <taxon>Eukaryota</taxon>
        <taxon>Metazoa</taxon>
        <taxon>Ecdysozoa</taxon>
        <taxon>Arthropoda</taxon>
        <taxon>Chelicerata</taxon>
        <taxon>Arachnida</taxon>
        <taxon>Acari</taxon>
        <taxon>Parasitiformes</taxon>
        <taxon>Ixodida</taxon>
        <taxon>Ixodoidea</taxon>
        <taxon>Ixodidae</taxon>
        <taxon>Rhipicephalinae</taxon>
        <taxon>Rhipicephalus</taxon>
        <taxon>Rhipicephalus</taxon>
    </lineage>
</organism>
<evidence type="ECO:0000256" key="2">
    <source>
        <dbReference type="SAM" id="MobiDB-lite"/>
    </source>
</evidence>
<proteinExistence type="predicted"/>
<dbReference type="EMBL" id="GEDV01000569">
    <property type="protein sequence ID" value="JAP87988.1"/>
    <property type="molecule type" value="Transcribed_RNA"/>
</dbReference>
<feature type="region of interest" description="Disordered" evidence="2">
    <location>
        <begin position="1"/>
        <end position="70"/>
    </location>
</feature>
<feature type="region of interest" description="Disordered" evidence="2">
    <location>
        <begin position="297"/>
        <end position="319"/>
    </location>
</feature>
<feature type="compositionally biased region" description="Basic and acidic residues" evidence="2">
    <location>
        <begin position="226"/>
        <end position="244"/>
    </location>
</feature>
<feature type="coiled-coil region" evidence="1">
    <location>
        <begin position="126"/>
        <end position="160"/>
    </location>
</feature>
<feature type="region of interest" description="Disordered" evidence="2">
    <location>
        <begin position="196"/>
        <end position="251"/>
    </location>
</feature>
<sequence>PRSWHAPLTLRSAPKARGMSGFELPPGPSRRTPTDSSPLLPQPMGRLQCSARGEPVPSQPASRPPQQDHVGSSALLAALQEHIAILRQHLEDAEEGLDSCEPEEFEDLEKALFQVSTMISQMEYTADLLEEKQLNLTNELRTLEEENMYLNEALMRERAKRLDETNPSFSGESVMKTPPRFWHICSCPHKKLARLTTPGRASGDMTKPTSASNVPPSSEPSACVKRRNEIAADHPGLMDRESHPTRAKRGRLSQTAMLHSIPPEHIINEKNSSMSSASTASVMASGLESVSVAGQSIMDPEVHPPSPKRGRLSAGTMPSSMPPERIIADGRASTSISTAVIMALGLHKTSVSTAGQDIIDPEMPPPSAKRGRLSPEATPGSIPPERIATVDIPSMSTASKAALTASGFELISAVDQGIIDPGMRPPGVKRGSAAPTPSSMLPDRITTEANASMSSASTASEFESRRPRANSAPKIWPIQRMQIPDEVDVNDIEQIAEALGIRNNAHAWSDLIIMEDLREFFA</sequence>
<keyword evidence="1" id="KW-0175">Coiled coil</keyword>
<feature type="region of interest" description="Disordered" evidence="2">
    <location>
        <begin position="422"/>
        <end position="473"/>
    </location>
</feature>
<accession>A0A131ZAJ8</accession>
<dbReference type="AlphaFoldDB" id="A0A131ZAJ8"/>